<comment type="caution">
    <text evidence="1">The sequence shown here is derived from an EMBL/GenBank/DDBJ whole genome shotgun (WGS) entry which is preliminary data.</text>
</comment>
<keyword evidence="2" id="KW-1185">Reference proteome</keyword>
<accession>A0ABR4BK68</accession>
<evidence type="ECO:0000313" key="2">
    <source>
        <dbReference type="Proteomes" id="UP001590951"/>
    </source>
</evidence>
<organism evidence="1 2">
    <name type="scientific">Lepraria finkii</name>
    <dbReference type="NCBI Taxonomy" id="1340010"/>
    <lineage>
        <taxon>Eukaryota</taxon>
        <taxon>Fungi</taxon>
        <taxon>Dikarya</taxon>
        <taxon>Ascomycota</taxon>
        <taxon>Pezizomycotina</taxon>
        <taxon>Lecanoromycetes</taxon>
        <taxon>OSLEUM clade</taxon>
        <taxon>Lecanoromycetidae</taxon>
        <taxon>Lecanorales</taxon>
        <taxon>Lecanorineae</taxon>
        <taxon>Stereocaulaceae</taxon>
        <taxon>Lepraria</taxon>
    </lineage>
</organism>
<evidence type="ECO:0008006" key="3">
    <source>
        <dbReference type="Google" id="ProtNLM"/>
    </source>
</evidence>
<evidence type="ECO:0000313" key="1">
    <source>
        <dbReference type="EMBL" id="KAL2058068.1"/>
    </source>
</evidence>
<dbReference type="PANTHER" id="PTHR47197">
    <property type="entry name" value="PROTEIN NIRF"/>
    <property type="match status" value="1"/>
</dbReference>
<dbReference type="InterPro" id="IPR011045">
    <property type="entry name" value="N2O_reductase_N"/>
</dbReference>
<sequence length="249" mass="26873">MGTRPALKQRYSYNDPGGISCRDRIYTVDKSFNTVTVIKPNTYEVLGTITLGKERLTDDLNPQYIGGVDGHGLGFSRDGKYINSTSVTTNTLTVIKTLDNSIVSQIHVDRAPHEGFFSVDKVTVWVAARGTDYVDIVDGMAGGIIGRVLGAPGPTKVLFSPDGATAYVNHIRSATLDIIDVKSQKVVHQISGLVDTFSSDTMMNAPGTSIKGRAQARWVNLGFGLGAANCGYSIGYRCGNQPPEFCYRL</sequence>
<proteinExistence type="predicted"/>
<reference evidence="1 2" key="1">
    <citation type="submission" date="2024-09" db="EMBL/GenBank/DDBJ databases">
        <title>Rethinking Asexuality: The Enigmatic Case of Functional Sexual Genes in Lepraria (Stereocaulaceae).</title>
        <authorList>
            <person name="Doellman M."/>
            <person name="Sun Y."/>
            <person name="Barcenas-Pena A."/>
            <person name="Lumbsch H.T."/>
            <person name="Grewe F."/>
        </authorList>
    </citation>
    <scope>NUCLEOTIDE SEQUENCE [LARGE SCALE GENOMIC DNA]</scope>
    <source>
        <strain evidence="1 2">Grewe 0041</strain>
    </source>
</reference>
<protein>
    <recommendedName>
        <fullName evidence="3">YncE family protein</fullName>
    </recommendedName>
</protein>
<dbReference type="PANTHER" id="PTHR47197:SF3">
    <property type="entry name" value="DIHYDRO-HEME D1 DEHYDROGENASE"/>
    <property type="match status" value="1"/>
</dbReference>
<dbReference type="Gene3D" id="2.130.10.10">
    <property type="entry name" value="YVTN repeat-like/Quinoprotein amine dehydrogenase"/>
    <property type="match status" value="1"/>
</dbReference>
<dbReference type="SUPFAM" id="SSF50974">
    <property type="entry name" value="Nitrous oxide reductase, N-terminal domain"/>
    <property type="match status" value="1"/>
</dbReference>
<gene>
    <name evidence="1" type="ORF">ABVK25_001686</name>
</gene>
<dbReference type="InterPro" id="IPR051200">
    <property type="entry name" value="Host-pathogen_enzymatic-act"/>
</dbReference>
<dbReference type="Proteomes" id="UP001590951">
    <property type="component" value="Unassembled WGS sequence"/>
</dbReference>
<dbReference type="InterPro" id="IPR015943">
    <property type="entry name" value="WD40/YVTN_repeat-like_dom_sf"/>
</dbReference>
<dbReference type="EMBL" id="JBHFEH010000003">
    <property type="protein sequence ID" value="KAL2058068.1"/>
    <property type="molecule type" value="Genomic_DNA"/>
</dbReference>
<name>A0ABR4BK68_9LECA</name>